<sequence>MAFQLGPRMGGHSKSQREVVSPEKSCRMTKNKNGIENATMCFPCHKTRPPLHPAPSAAERWAVVGAGSRGTYLLVFSVKLVTTFR</sequence>
<accession>A0A1H4Q261</accession>
<reference evidence="2 3" key="1">
    <citation type="submission" date="2016-10" db="EMBL/GenBank/DDBJ databases">
        <authorList>
            <person name="de Groot N.N."/>
        </authorList>
    </citation>
    <scope>NUCLEOTIDE SEQUENCE [LARGE SCALE GENOMIC DNA]</scope>
    <source>
        <strain evidence="2 3">MT12</strain>
    </source>
</reference>
<evidence type="ECO:0000313" key="2">
    <source>
        <dbReference type="EMBL" id="SEC13689.1"/>
    </source>
</evidence>
<dbReference type="EMBL" id="FNTH01000001">
    <property type="protein sequence ID" value="SEC13689.1"/>
    <property type="molecule type" value="Genomic_DNA"/>
</dbReference>
<dbReference type="Proteomes" id="UP000198992">
    <property type="component" value="Unassembled WGS sequence"/>
</dbReference>
<organism evidence="2 3">
    <name type="scientific">Bradyrhizobium erythrophlei</name>
    <dbReference type="NCBI Taxonomy" id="1437360"/>
    <lineage>
        <taxon>Bacteria</taxon>
        <taxon>Pseudomonadati</taxon>
        <taxon>Pseudomonadota</taxon>
        <taxon>Alphaproteobacteria</taxon>
        <taxon>Hyphomicrobiales</taxon>
        <taxon>Nitrobacteraceae</taxon>
        <taxon>Bradyrhizobium</taxon>
    </lineage>
</organism>
<protein>
    <submittedName>
        <fullName evidence="2">Uncharacterized protein</fullName>
    </submittedName>
</protein>
<name>A0A1H4Q261_9BRAD</name>
<feature type="region of interest" description="Disordered" evidence="1">
    <location>
        <begin position="1"/>
        <end position="26"/>
    </location>
</feature>
<evidence type="ECO:0000256" key="1">
    <source>
        <dbReference type="SAM" id="MobiDB-lite"/>
    </source>
</evidence>
<evidence type="ECO:0000313" key="3">
    <source>
        <dbReference type="Proteomes" id="UP000198992"/>
    </source>
</evidence>
<dbReference type="AlphaFoldDB" id="A0A1H4Q261"/>
<feature type="compositionally biased region" description="Basic and acidic residues" evidence="1">
    <location>
        <begin position="15"/>
        <end position="26"/>
    </location>
</feature>
<gene>
    <name evidence="2" type="ORF">SAMN05444164_1117</name>
</gene>
<proteinExistence type="predicted"/>